<reference evidence="14 15" key="1">
    <citation type="submission" date="2016-10" db="EMBL/GenBank/DDBJ databases">
        <authorList>
            <person name="de Groot N.N."/>
        </authorList>
    </citation>
    <scope>NUCLEOTIDE SEQUENCE [LARGE SCALE GENOMIC DNA]</scope>
    <source>
        <strain evidence="14 15">DSM 15827</strain>
    </source>
</reference>
<dbReference type="HAMAP" id="MF_01808">
    <property type="entry name" value="Recomb_XerC_XerD"/>
    <property type="match status" value="1"/>
</dbReference>
<dbReference type="InterPro" id="IPR011010">
    <property type="entry name" value="DNA_brk_join_enz"/>
</dbReference>
<keyword evidence="15" id="KW-1185">Reference proteome</keyword>
<dbReference type="GO" id="GO:0009037">
    <property type="term" value="F:tyrosine-based site-specific recombinase activity"/>
    <property type="evidence" value="ECO:0007669"/>
    <property type="project" value="UniProtKB-UniRule"/>
</dbReference>
<dbReference type="CDD" id="cd00798">
    <property type="entry name" value="INT_XerDC_C"/>
    <property type="match status" value="1"/>
</dbReference>
<feature type="active site" evidence="11">
    <location>
        <position position="269"/>
    </location>
</feature>
<evidence type="ECO:0000259" key="13">
    <source>
        <dbReference type="PROSITE" id="PS51900"/>
    </source>
</evidence>
<keyword evidence="9 11" id="KW-0233">DNA recombination</keyword>
<proteinExistence type="inferred from homology"/>
<keyword evidence="6 11" id="KW-0159">Chromosome partition</keyword>
<dbReference type="GO" id="GO:0006313">
    <property type="term" value="P:DNA transposition"/>
    <property type="evidence" value="ECO:0007669"/>
    <property type="project" value="UniProtKB-UniRule"/>
</dbReference>
<evidence type="ECO:0000313" key="14">
    <source>
        <dbReference type="EMBL" id="SEQ65908.1"/>
    </source>
</evidence>
<comment type="similarity">
    <text evidence="2 11">Belongs to the 'phage' integrase family. XerD subfamily.</text>
</comment>
<feature type="active site" evidence="11">
    <location>
        <position position="246"/>
    </location>
</feature>
<dbReference type="InterPro" id="IPR004107">
    <property type="entry name" value="Integrase_SAM-like_N"/>
</dbReference>
<evidence type="ECO:0000256" key="6">
    <source>
        <dbReference type="ARBA" id="ARBA00022829"/>
    </source>
</evidence>
<keyword evidence="7 11" id="KW-0229">DNA integration</keyword>
<dbReference type="NCBIfam" id="NF001399">
    <property type="entry name" value="PRK00283.1"/>
    <property type="match status" value="1"/>
</dbReference>
<dbReference type="InterPro" id="IPR044068">
    <property type="entry name" value="CB"/>
</dbReference>
<dbReference type="Gene3D" id="1.10.443.10">
    <property type="entry name" value="Intergrase catalytic core"/>
    <property type="match status" value="1"/>
</dbReference>
<comment type="subcellular location">
    <subcellularLocation>
        <location evidence="1 11">Cytoplasm</location>
    </subcellularLocation>
</comment>
<dbReference type="PANTHER" id="PTHR30349:SF81">
    <property type="entry name" value="TYROSINE RECOMBINASE XERC"/>
    <property type="match status" value="1"/>
</dbReference>
<dbReference type="Proteomes" id="UP000198556">
    <property type="component" value="Unassembled WGS sequence"/>
</dbReference>
<evidence type="ECO:0000256" key="10">
    <source>
        <dbReference type="ARBA" id="ARBA00023306"/>
    </source>
</evidence>
<evidence type="ECO:0000313" key="15">
    <source>
        <dbReference type="Proteomes" id="UP000198556"/>
    </source>
</evidence>
<dbReference type="PROSITE" id="PS51898">
    <property type="entry name" value="TYR_RECOMBINASE"/>
    <property type="match status" value="1"/>
</dbReference>
<evidence type="ECO:0000256" key="7">
    <source>
        <dbReference type="ARBA" id="ARBA00022908"/>
    </source>
</evidence>
<comment type="function">
    <text evidence="11">Site-specific tyrosine recombinase, which acts by catalyzing the cutting and rejoining of the recombining DNA molecules. The XerC-XerD complex is essential to convert dimers of the bacterial chromosome into monomers to permit their segregation at cell division. It also contributes to the segregational stability of plasmids.</text>
</comment>
<gene>
    <name evidence="11" type="primary">xerD</name>
    <name evidence="14" type="ORF">SAMN05421767_10366</name>
</gene>
<dbReference type="NCBIfam" id="NF040815">
    <property type="entry name" value="recomb_XerA_Arch"/>
    <property type="match status" value="1"/>
</dbReference>
<keyword evidence="10 11" id="KW-0131">Cell cycle</keyword>
<dbReference type="Pfam" id="PF00589">
    <property type="entry name" value="Phage_integrase"/>
    <property type="match status" value="1"/>
</dbReference>
<dbReference type="STRING" id="137733.SAMN05421767_10366"/>
<evidence type="ECO:0000256" key="1">
    <source>
        <dbReference type="ARBA" id="ARBA00004496"/>
    </source>
</evidence>
<dbReference type="Gene3D" id="1.10.150.130">
    <property type="match status" value="1"/>
</dbReference>
<dbReference type="InterPro" id="IPR002104">
    <property type="entry name" value="Integrase_catalytic"/>
</dbReference>
<name>A0A1H9HUE6_9LACT</name>
<evidence type="ECO:0000256" key="8">
    <source>
        <dbReference type="ARBA" id="ARBA00023125"/>
    </source>
</evidence>
<evidence type="ECO:0000259" key="12">
    <source>
        <dbReference type="PROSITE" id="PS51898"/>
    </source>
</evidence>
<feature type="domain" description="Core-binding (CB)" evidence="13">
    <location>
        <begin position="1"/>
        <end position="86"/>
    </location>
</feature>
<feature type="active site" description="O-(3'-phospho-DNA)-tyrosine intermediate" evidence="11">
    <location>
        <position position="278"/>
    </location>
</feature>
<keyword evidence="5 11" id="KW-0132">Cell division</keyword>
<protein>
    <recommendedName>
        <fullName evidence="3 11">Tyrosine recombinase XerD</fullName>
    </recommendedName>
</protein>
<dbReference type="InterPro" id="IPR050090">
    <property type="entry name" value="Tyrosine_recombinase_XerCD"/>
</dbReference>
<dbReference type="AlphaFoldDB" id="A0A1H9HUE6"/>
<dbReference type="EMBL" id="FOGF01000003">
    <property type="protein sequence ID" value="SEQ65908.1"/>
    <property type="molecule type" value="Genomic_DNA"/>
</dbReference>
<dbReference type="PANTHER" id="PTHR30349">
    <property type="entry name" value="PHAGE INTEGRASE-RELATED"/>
    <property type="match status" value="1"/>
</dbReference>
<feature type="active site" evidence="11">
    <location>
        <position position="147"/>
    </location>
</feature>
<organism evidence="14 15">
    <name type="scientific">Granulicatella balaenopterae</name>
    <dbReference type="NCBI Taxonomy" id="137733"/>
    <lineage>
        <taxon>Bacteria</taxon>
        <taxon>Bacillati</taxon>
        <taxon>Bacillota</taxon>
        <taxon>Bacilli</taxon>
        <taxon>Lactobacillales</taxon>
        <taxon>Carnobacteriaceae</taxon>
        <taxon>Granulicatella</taxon>
    </lineage>
</organism>
<dbReference type="InterPro" id="IPR011932">
    <property type="entry name" value="Recomb_XerD"/>
</dbReference>
<dbReference type="HAMAP" id="MF_01807">
    <property type="entry name" value="Recomb_XerD"/>
    <property type="match status" value="1"/>
</dbReference>
<dbReference type="NCBIfam" id="TIGR02225">
    <property type="entry name" value="recomb_XerD"/>
    <property type="match status" value="1"/>
</dbReference>
<sequence length="299" mass="34378">MMTKQLLEEFGYSLLVEGLSKNTVQSYERDLAKYFDFLKSQGITDVSTTSSETVILYLQQLKNDDYASSSVSRMISCLRHFYQYLLDENQITINPMLSVKLPKKKKILPKALSIEEIDTLLDSKSPTDAPSLRNKTMLEVMYATGLRVTELVELRLSDIHLEIGFIQTIGKGNKQRMIPIGDEASYWLDMYLTYARPLLEKETIEDTHVFLNQRGTKFTRQGVWKILKKMVKEAGITENVSPHTLRHSFATHILEKGADLRVVQELLGHSNITTTEIYTHITGERKKEIYNQTHPRAKK</sequence>
<evidence type="ECO:0000256" key="9">
    <source>
        <dbReference type="ARBA" id="ARBA00023172"/>
    </source>
</evidence>
<dbReference type="Pfam" id="PF02899">
    <property type="entry name" value="Phage_int_SAM_1"/>
    <property type="match status" value="1"/>
</dbReference>
<dbReference type="InterPro" id="IPR010998">
    <property type="entry name" value="Integrase_recombinase_N"/>
</dbReference>
<evidence type="ECO:0000256" key="4">
    <source>
        <dbReference type="ARBA" id="ARBA00022490"/>
    </source>
</evidence>
<dbReference type="GO" id="GO:0003677">
    <property type="term" value="F:DNA binding"/>
    <property type="evidence" value="ECO:0007669"/>
    <property type="project" value="UniProtKB-UniRule"/>
</dbReference>
<dbReference type="GO" id="GO:0007059">
    <property type="term" value="P:chromosome segregation"/>
    <property type="evidence" value="ECO:0007669"/>
    <property type="project" value="UniProtKB-UniRule"/>
</dbReference>
<feature type="active site" evidence="11">
    <location>
        <position position="243"/>
    </location>
</feature>
<keyword evidence="8 11" id="KW-0238">DNA-binding</keyword>
<accession>A0A1H9HUE6</accession>
<feature type="domain" description="Tyr recombinase" evidence="12">
    <location>
        <begin position="107"/>
        <end position="291"/>
    </location>
</feature>
<keyword evidence="4 11" id="KW-0963">Cytoplasm</keyword>
<feature type="active site" evidence="11">
    <location>
        <position position="171"/>
    </location>
</feature>
<dbReference type="InterPro" id="IPR013762">
    <property type="entry name" value="Integrase-like_cat_sf"/>
</dbReference>
<evidence type="ECO:0000256" key="5">
    <source>
        <dbReference type="ARBA" id="ARBA00022618"/>
    </source>
</evidence>
<dbReference type="GO" id="GO:0051301">
    <property type="term" value="P:cell division"/>
    <property type="evidence" value="ECO:0007669"/>
    <property type="project" value="UniProtKB-KW"/>
</dbReference>
<evidence type="ECO:0000256" key="3">
    <source>
        <dbReference type="ARBA" id="ARBA00015810"/>
    </source>
</evidence>
<dbReference type="GO" id="GO:0005737">
    <property type="term" value="C:cytoplasm"/>
    <property type="evidence" value="ECO:0007669"/>
    <property type="project" value="UniProtKB-SubCell"/>
</dbReference>
<evidence type="ECO:0000256" key="11">
    <source>
        <dbReference type="HAMAP-Rule" id="MF_01807"/>
    </source>
</evidence>
<evidence type="ECO:0000256" key="2">
    <source>
        <dbReference type="ARBA" id="ARBA00010450"/>
    </source>
</evidence>
<comment type="subunit">
    <text evidence="11">Forms a cyclic heterotetrameric complex composed of two molecules of XerC and two molecules of XerD.</text>
</comment>
<dbReference type="InterPro" id="IPR023009">
    <property type="entry name" value="Tyrosine_recombinase_XerC/XerD"/>
</dbReference>
<dbReference type="PROSITE" id="PS51900">
    <property type="entry name" value="CB"/>
    <property type="match status" value="1"/>
</dbReference>
<dbReference type="SUPFAM" id="SSF56349">
    <property type="entry name" value="DNA breaking-rejoining enzymes"/>
    <property type="match status" value="1"/>
</dbReference>